<evidence type="ECO:0000259" key="12">
    <source>
        <dbReference type="PROSITE" id="PS50026"/>
    </source>
</evidence>
<accession>A0A0H2S0J8</accession>
<feature type="transmembrane region" description="Helical" evidence="10">
    <location>
        <begin position="774"/>
        <end position="794"/>
    </location>
</feature>
<dbReference type="PROSITE" id="PS50026">
    <property type="entry name" value="EGF_3"/>
    <property type="match status" value="1"/>
</dbReference>
<dbReference type="AlphaFoldDB" id="A0A0H2S0J8"/>
<keyword evidence="2" id="KW-0813">Transport</keyword>
<evidence type="ECO:0000256" key="8">
    <source>
        <dbReference type="PROSITE-ProRule" id="PRU00076"/>
    </source>
</evidence>
<dbReference type="GO" id="GO:0140359">
    <property type="term" value="F:ABC-type transporter activity"/>
    <property type="evidence" value="ECO:0007669"/>
    <property type="project" value="InterPro"/>
</dbReference>
<dbReference type="InterPro" id="IPR017871">
    <property type="entry name" value="ABC_transporter-like_CS"/>
</dbReference>
<evidence type="ECO:0000259" key="13">
    <source>
        <dbReference type="PROSITE" id="PS50893"/>
    </source>
</evidence>
<feature type="disulfide bond" evidence="8">
    <location>
        <begin position="45"/>
        <end position="54"/>
    </location>
</feature>
<protein>
    <recommendedName>
        <fullName evidence="16">ABC transporter domain-containing protein</fullName>
    </recommendedName>
</protein>
<evidence type="ECO:0000313" key="14">
    <source>
        <dbReference type="EMBL" id="KLO15298.1"/>
    </source>
</evidence>
<keyword evidence="8" id="KW-1015">Disulfide bond</keyword>
<dbReference type="InterPro" id="IPR000742">
    <property type="entry name" value="EGF"/>
</dbReference>
<comment type="caution">
    <text evidence="8">Lacks conserved residue(s) required for the propagation of feature annotation.</text>
</comment>
<dbReference type="PANTHER" id="PTHR48041:SF139">
    <property type="entry name" value="PROTEIN SCARLET"/>
    <property type="match status" value="1"/>
</dbReference>
<dbReference type="Gene3D" id="3.40.50.300">
    <property type="entry name" value="P-loop containing nucleotide triphosphate hydrolases"/>
    <property type="match status" value="1"/>
</dbReference>
<evidence type="ECO:0000256" key="3">
    <source>
        <dbReference type="ARBA" id="ARBA00022692"/>
    </source>
</evidence>
<dbReference type="GO" id="GO:0016887">
    <property type="term" value="F:ATP hydrolysis activity"/>
    <property type="evidence" value="ECO:0007669"/>
    <property type="project" value="InterPro"/>
</dbReference>
<dbReference type="Pfam" id="PF00005">
    <property type="entry name" value="ABC_tran"/>
    <property type="match status" value="1"/>
</dbReference>
<gene>
    <name evidence="14" type="ORF">SCHPADRAFT_995913</name>
</gene>
<dbReference type="SUPFAM" id="SSF52540">
    <property type="entry name" value="P-loop containing nucleoside triphosphate hydrolases"/>
    <property type="match status" value="1"/>
</dbReference>
<dbReference type="Pfam" id="PF01061">
    <property type="entry name" value="ABC2_membrane"/>
    <property type="match status" value="1"/>
</dbReference>
<keyword evidence="11" id="KW-0732">Signal</keyword>
<dbReference type="InterPro" id="IPR013525">
    <property type="entry name" value="ABC2_TM"/>
</dbReference>
<dbReference type="InterPro" id="IPR050352">
    <property type="entry name" value="ABCG_transporters"/>
</dbReference>
<keyword evidence="4" id="KW-0547">Nucleotide-binding</keyword>
<feature type="transmembrane region" description="Helical" evidence="10">
    <location>
        <begin position="332"/>
        <end position="355"/>
    </location>
</feature>
<sequence length="1031" mass="109031">MTKYFLESLFALFALFAFFGDQVVAQNTTCENDGVLNSDGSSCDCQLGFGGSTCSLPACGGDIFQGTNRSIVGQPSAPGTPANLTANSCSCEDGWSGFGCNVCQSASACQTGFSRVNGGSSSQTSLPGIDPDEIQNGTLVCNTSPRVWAVGELSCSVINPTLQSLFPLSTELNILRTINPSQTPIPNVTGFGAANTAFAQVWYDGVEQFYCSADQCQQTESTSDGSSSDYTCQNLSCTCRSNTTFCGGSAKLNLASTLNGLSGQLTVSCSQNSTGSSCSFKQSVLQSLFGSNGLGLSNCQFGECVAQSVIDSLSSNSTSSASGGGKSLSGGVIAGLAVVGGLLAIALAFLILGLIRQRRARRFSPDGGVGGGVGVVWKNVSYAVPGASASAFGFLKGREKREGGGFTDDKVVLDNVSGHVAPGEMMAILGPSGAGKTTLVEILARKSKIGYVSGNLAFPIVSATGGRANPRIAFVPQQDVLPPTLTVREALSFAAALRLPEHVSKTEKASRVEYVLEQLGLVEVANSRIGDKGKRGLSGGEMRRLTIGLELIGDPDVLILDEPTSGLDSVSAARVAGVLKNVARGTSENSVGGKGKPVAVVCSIHQPSSKLYHTFDRVLLLSHGRALYSGRGGLAPAEHIANVSDSSVPLPPEGYNIADHLLDIASDPPTGLFQHAYAEPTNTILCTTRSSNTEDEDVRPPGARGSQDAELEKGTGEPGMPDLTSVSPGGEVLGKQKWWHGRIGGGGAGYAATFLTQFEELSGREWKVLRRDKTLFITHVGAACILGVFCGGLYFHTNETIAGFQSRVGCLFFLGSLITFSSLSALYNVVETRPLFLRERSNSYYSPTAWLLSRVIFDVIPLRIIPTIIVATVTYWMAGLAHDAAHFFKFLFILVLFSLAMTLFNFLLGCLFTNGGVAILLSALAGLYQMTFAGFFVHLDDIPPVLRWLQWFCPLKYCLEALSVNEVDSGLMITDTLQGVPVNVSASFIMQLLFGFGLNNYYRDVLVLFAFIAGFGLGVIAIVWLKVRERR</sequence>
<keyword evidence="8" id="KW-0245">EGF-like domain</keyword>
<evidence type="ECO:0000256" key="4">
    <source>
        <dbReference type="ARBA" id="ARBA00022741"/>
    </source>
</evidence>
<evidence type="ECO:0000313" key="15">
    <source>
        <dbReference type="Proteomes" id="UP000053477"/>
    </source>
</evidence>
<name>A0A0H2S0J8_9AGAM</name>
<organism evidence="14 15">
    <name type="scientific">Schizopora paradoxa</name>
    <dbReference type="NCBI Taxonomy" id="27342"/>
    <lineage>
        <taxon>Eukaryota</taxon>
        <taxon>Fungi</taxon>
        <taxon>Dikarya</taxon>
        <taxon>Basidiomycota</taxon>
        <taxon>Agaricomycotina</taxon>
        <taxon>Agaricomycetes</taxon>
        <taxon>Hymenochaetales</taxon>
        <taxon>Schizoporaceae</taxon>
        <taxon>Schizopora</taxon>
    </lineage>
</organism>
<evidence type="ECO:0000256" key="6">
    <source>
        <dbReference type="ARBA" id="ARBA00022989"/>
    </source>
</evidence>
<evidence type="ECO:0000256" key="5">
    <source>
        <dbReference type="ARBA" id="ARBA00022840"/>
    </source>
</evidence>
<dbReference type="Proteomes" id="UP000053477">
    <property type="component" value="Unassembled WGS sequence"/>
</dbReference>
<dbReference type="PROSITE" id="PS00022">
    <property type="entry name" value="EGF_1"/>
    <property type="match status" value="1"/>
</dbReference>
<dbReference type="PROSITE" id="PS01186">
    <property type="entry name" value="EGF_2"/>
    <property type="match status" value="1"/>
</dbReference>
<feature type="chain" id="PRO_5005201952" description="ABC transporter domain-containing protein" evidence="11">
    <location>
        <begin position="26"/>
        <end position="1031"/>
    </location>
</feature>
<evidence type="ECO:0000256" key="10">
    <source>
        <dbReference type="SAM" id="Phobius"/>
    </source>
</evidence>
<dbReference type="PANTHER" id="PTHR48041">
    <property type="entry name" value="ABC TRANSPORTER G FAMILY MEMBER 28"/>
    <property type="match status" value="1"/>
</dbReference>
<feature type="transmembrane region" description="Helical" evidence="10">
    <location>
        <begin position="851"/>
        <end position="878"/>
    </location>
</feature>
<evidence type="ECO:0000256" key="7">
    <source>
        <dbReference type="ARBA" id="ARBA00023136"/>
    </source>
</evidence>
<keyword evidence="7 10" id="KW-0472">Membrane</keyword>
<proteinExistence type="predicted"/>
<evidence type="ECO:0000256" key="11">
    <source>
        <dbReference type="SAM" id="SignalP"/>
    </source>
</evidence>
<dbReference type="STRING" id="27342.A0A0H2S0J8"/>
<feature type="region of interest" description="Disordered" evidence="9">
    <location>
        <begin position="689"/>
        <end position="727"/>
    </location>
</feature>
<dbReference type="PROSITE" id="PS50893">
    <property type="entry name" value="ABC_TRANSPORTER_2"/>
    <property type="match status" value="1"/>
</dbReference>
<feature type="signal peptide" evidence="11">
    <location>
        <begin position="1"/>
        <end position="25"/>
    </location>
</feature>
<evidence type="ECO:0000256" key="1">
    <source>
        <dbReference type="ARBA" id="ARBA00004141"/>
    </source>
</evidence>
<keyword evidence="5" id="KW-0067">ATP-binding</keyword>
<dbReference type="InterPro" id="IPR027417">
    <property type="entry name" value="P-loop_NTPase"/>
</dbReference>
<evidence type="ECO:0008006" key="16">
    <source>
        <dbReference type="Google" id="ProtNLM"/>
    </source>
</evidence>
<feature type="transmembrane region" description="Helical" evidence="10">
    <location>
        <begin position="1005"/>
        <end position="1025"/>
    </location>
</feature>
<dbReference type="InParanoid" id="A0A0H2S0J8"/>
<dbReference type="SMART" id="SM00382">
    <property type="entry name" value="AAA"/>
    <property type="match status" value="1"/>
</dbReference>
<keyword evidence="15" id="KW-1185">Reference proteome</keyword>
<dbReference type="OrthoDB" id="66620at2759"/>
<dbReference type="EMBL" id="KQ085931">
    <property type="protein sequence ID" value="KLO15298.1"/>
    <property type="molecule type" value="Genomic_DNA"/>
</dbReference>
<feature type="transmembrane region" description="Helical" evidence="10">
    <location>
        <begin position="919"/>
        <end position="939"/>
    </location>
</feature>
<dbReference type="InterPro" id="IPR003439">
    <property type="entry name" value="ABC_transporter-like_ATP-bd"/>
</dbReference>
<feature type="transmembrane region" description="Helical" evidence="10">
    <location>
        <begin position="806"/>
        <end position="830"/>
    </location>
</feature>
<feature type="transmembrane region" description="Helical" evidence="10">
    <location>
        <begin position="890"/>
        <end position="912"/>
    </location>
</feature>
<feature type="domain" description="EGF-like" evidence="12">
    <location>
        <begin position="19"/>
        <end position="55"/>
    </location>
</feature>
<keyword evidence="6 10" id="KW-1133">Transmembrane helix</keyword>
<feature type="domain" description="ABC transporter" evidence="13">
    <location>
        <begin position="395"/>
        <end position="648"/>
    </location>
</feature>
<evidence type="ECO:0000256" key="9">
    <source>
        <dbReference type="SAM" id="MobiDB-lite"/>
    </source>
</evidence>
<evidence type="ECO:0000256" key="2">
    <source>
        <dbReference type="ARBA" id="ARBA00022448"/>
    </source>
</evidence>
<reference evidence="14 15" key="1">
    <citation type="submission" date="2015-04" db="EMBL/GenBank/DDBJ databases">
        <title>Complete genome sequence of Schizopora paradoxa KUC8140, a cosmopolitan wood degrader in East Asia.</title>
        <authorList>
            <consortium name="DOE Joint Genome Institute"/>
            <person name="Min B."/>
            <person name="Park H."/>
            <person name="Jang Y."/>
            <person name="Kim J.-J."/>
            <person name="Kim K.H."/>
            <person name="Pangilinan J."/>
            <person name="Lipzen A."/>
            <person name="Riley R."/>
            <person name="Grigoriev I.V."/>
            <person name="Spatafora J.W."/>
            <person name="Choi I.-G."/>
        </authorList>
    </citation>
    <scope>NUCLEOTIDE SEQUENCE [LARGE SCALE GENOMIC DNA]</scope>
    <source>
        <strain evidence="14 15">KUC8140</strain>
    </source>
</reference>
<comment type="subcellular location">
    <subcellularLocation>
        <location evidence="1">Membrane</location>
        <topology evidence="1">Multi-pass membrane protein</topology>
    </subcellularLocation>
</comment>
<keyword evidence="3 10" id="KW-0812">Transmembrane</keyword>
<dbReference type="InterPro" id="IPR003593">
    <property type="entry name" value="AAA+_ATPase"/>
</dbReference>
<dbReference type="GO" id="GO:0016020">
    <property type="term" value="C:membrane"/>
    <property type="evidence" value="ECO:0007669"/>
    <property type="project" value="UniProtKB-SubCell"/>
</dbReference>
<dbReference type="PROSITE" id="PS00211">
    <property type="entry name" value="ABC_TRANSPORTER_1"/>
    <property type="match status" value="1"/>
</dbReference>
<dbReference type="GO" id="GO:0005524">
    <property type="term" value="F:ATP binding"/>
    <property type="evidence" value="ECO:0007669"/>
    <property type="project" value="UniProtKB-KW"/>
</dbReference>